<proteinExistence type="predicted"/>
<evidence type="ECO:0000256" key="1">
    <source>
        <dbReference type="SAM" id="MobiDB-lite"/>
    </source>
</evidence>
<feature type="chain" id="PRO_5043485035" evidence="2">
    <location>
        <begin position="26"/>
        <end position="190"/>
    </location>
</feature>
<reference evidence="3 4" key="1">
    <citation type="journal article" date="2021" name="J. Hered.">
        <title>A chromosome-level genome assembly of the parasitoid wasp, Cotesia glomerata (Hymenoptera: Braconidae).</title>
        <authorList>
            <person name="Pinto B.J."/>
            <person name="Weis J.J."/>
            <person name="Gamble T."/>
            <person name="Ode P.J."/>
            <person name="Paul R."/>
            <person name="Zaspel J.M."/>
        </authorList>
    </citation>
    <scope>NUCLEOTIDE SEQUENCE [LARGE SCALE GENOMIC DNA]</scope>
    <source>
        <strain evidence="3">CgM1</strain>
    </source>
</reference>
<organism evidence="3 4">
    <name type="scientific">Cotesia glomerata</name>
    <name type="common">Lepidopteran parasitic wasp</name>
    <name type="synonym">Apanteles glomeratus</name>
    <dbReference type="NCBI Taxonomy" id="32391"/>
    <lineage>
        <taxon>Eukaryota</taxon>
        <taxon>Metazoa</taxon>
        <taxon>Ecdysozoa</taxon>
        <taxon>Arthropoda</taxon>
        <taxon>Hexapoda</taxon>
        <taxon>Insecta</taxon>
        <taxon>Pterygota</taxon>
        <taxon>Neoptera</taxon>
        <taxon>Endopterygota</taxon>
        <taxon>Hymenoptera</taxon>
        <taxon>Apocrita</taxon>
        <taxon>Ichneumonoidea</taxon>
        <taxon>Braconidae</taxon>
        <taxon>Microgastrinae</taxon>
        <taxon>Cotesia</taxon>
    </lineage>
</organism>
<protein>
    <submittedName>
        <fullName evidence="3">Uncharacterized protein</fullName>
    </submittedName>
</protein>
<evidence type="ECO:0000313" key="3">
    <source>
        <dbReference type="EMBL" id="KAH0567239.1"/>
    </source>
</evidence>
<comment type="caution">
    <text evidence="3">The sequence shown here is derived from an EMBL/GenBank/DDBJ whole genome shotgun (WGS) entry which is preliminary data.</text>
</comment>
<feature type="compositionally biased region" description="Polar residues" evidence="1">
    <location>
        <begin position="59"/>
        <end position="90"/>
    </location>
</feature>
<keyword evidence="4" id="KW-1185">Reference proteome</keyword>
<evidence type="ECO:0000256" key="2">
    <source>
        <dbReference type="SAM" id="SignalP"/>
    </source>
</evidence>
<feature type="compositionally biased region" description="Polar residues" evidence="1">
    <location>
        <begin position="100"/>
        <end position="123"/>
    </location>
</feature>
<sequence length="190" mass="21361">MKFFNISSFFITLFMLIAWLKPGDAQIGAGFNYPQSSGNFGSKTSGYPYPMSRGPTEFPQLSSGPQASGFSGVSEPFNQIQFNGPQSPQGSRPHLPNPLLFNQSPTNRQPSGPQSRQTPSPGQSFGPKFPVNHLQRTSRPRSPDVTKFNQFSSYEEPFESLPRPRPRSDIMKKWLPTRKDLLEYYQQNPV</sequence>
<evidence type="ECO:0000313" key="4">
    <source>
        <dbReference type="Proteomes" id="UP000826195"/>
    </source>
</evidence>
<dbReference type="EMBL" id="JAHXZJ010000001">
    <property type="protein sequence ID" value="KAH0567239.1"/>
    <property type="molecule type" value="Genomic_DNA"/>
</dbReference>
<name>A0AAV7J4Y3_COTGL</name>
<keyword evidence="2" id="KW-0732">Signal</keyword>
<accession>A0AAV7J4Y3</accession>
<feature type="region of interest" description="Disordered" evidence="1">
    <location>
        <begin position="44"/>
        <end position="169"/>
    </location>
</feature>
<feature type="signal peptide" evidence="2">
    <location>
        <begin position="1"/>
        <end position="25"/>
    </location>
</feature>
<gene>
    <name evidence="3" type="ORF">KQX54_007818</name>
</gene>
<dbReference type="Proteomes" id="UP000826195">
    <property type="component" value="Unassembled WGS sequence"/>
</dbReference>
<dbReference type="AlphaFoldDB" id="A0AAV7J4Y3"/>